<evidence type="ECO:0000313" key="14">
    <source>
        <dbReference type="Proteomes" id="UP001194468"/>
    </source>
</evidence>
<dbReference type="AlphaFoldDB" id="A0AAD4GHZ7"/>
<sequence length="602" mass="66319">MEAAAEFTNQTFDYIVVGGGNTGLALASLLSADPRVRVGVIEAGLRKDDEMILLPGMIGKPLNNPDYDWSFSTKPQALAKNRRIPLSRGKVLGGTSALNYMAYTRGSKIEFNDWEKLGITGWDWNTIRDAVNAAEAWTPPSDYAKLHNADNVAHNHGRHGYVKTTAYSYYYDLVLPFFNTMNKLGVVTNYSEASGDLIGAWTYTASVDPQTNIRSYSTNAYYDRVSSRPNIVCLTGAYVSKVVLSDSKNGVSRTMGVEFYSSGQLFFASARREVILSAGALQTPQILELSGIGNPNILRKLGIPLKVDLPGVGENLQDHFTVTMGAELHGHHITADDLSSEHFAHERLREYRETRRGMLSSTLSSLVFLPASTFIPADTMKRMLASLDRALQTPEIKDSPYKQWYDLQRAWLENDGVAQLEIILFPSYTHVGCTKENAKHYTLSVFLQHAWSRGTVHATSTSIFEPPEIDLATLDSPGDIDMTMLLEAIKYTFKIMQAGALGDLTAKIVEPLPTWSDDQLREYIRSMVKSAFHQIGTAAMLPRSANGVVDNGLKVYGTANLRVADASILPIHLGSHPQATLYGLAHRAADIITSQQEATAKL</sequence>
<dbReference type="InterPro" id="IPR000172">
    <property type="entry name" value="GMC_OxRdtase_N"/>
</dbReference>
<dbReference type="GO" id="GO:0016614">
    <property type="term" value="F:oxidoreductase activity, acting on CH-OH group of donors"/>
    <property type="evidence" value="ECO:0007669"/>
    <property type="project" value="InterPro"/>
</dbReference>
<comment type="caution">
    <text evidence="13">The sequence shown here is derived from an EMBL/GenBank/DDBJ whole genome shotgun (WGS) entry which is preliminary data.</text>
</comment>
<dbReference type="InterPro" id="IPR012132">
    <property type="entry name" value="GMC_OxRdtase"/>
</dbReference>
<reference evidence="13" key="2">
    <citation type="journal article" date="2020" name="Nat. Commun.">
        <title>Large-scale genome sequencing of mycorrhizal fungi provides insights into the early evolution of symbiotic traits.</title>
        <authorList>
            <person name="Miyauchi S."/>
            <person name="Kiss E."/>
            <person name="Kuo A."/>
            <person name="Drula E."/>
            <person name="Kohler A."/>
            <person name="Sanchez-Garcia M."/>
            <person name="Morin E."/>
            <person name="Andreopoulos B."/>
            <person name="Barry K.W."/>
            <person name="Bonito G."/>
            <person name="Buee M."/>
            <person name="Carver A."/>
            <person name="Chen C."/>
            <person name="Cichocki N."/>
            <person name="Clum A."/>
            <person name="Culley D."/>
            <person name="Crous P.W."/>
            <person name="Fauchery L."/>
            <person name="Girlanda M."/>
            <person name="Hayes R.D."/>
            <person name="Keri Z."/>
            <person name="LaButti K."/>
            <person name="Lipzen A."/>
            <person name="Lombard V."/>
            <person name="Magnuson J."/>
            <person name="Maillard F."/>
            <person name="Murat C."/>
            <person name="Nolan M."/>
            <person name="Ohm R.A."/>
            <person name="Pangilinan J."/>
            <person name="Pereira M.F."/>
            <person name="Perotto S."/>
            <person name="Peter M."/>
            <person name="Pfister S."/>
            <person name="Riley R."/>
            <person name="Sitrit Y."/>
            <person name="Stielow J.B."/>
            <person name="Szollosi G."/>
            <person name="Zifcakova L."/>
            <person name="Stursova M."/>
            <person name="Spatafora J.W."/>
            <person name="Tedersoo L."/>
            <person name="Vaario L.M."/>
            <person name="Yamada A."/>
            <person name="Yan M."/>
            <person name="Wang P."/>
            <person name="Xu J."/>
            <person name="Bruns T."/>
            <person name="Baldrian P."/>
            <person name="Vilgalys R."/>
            <person name="Dunand C."/>
            <person name="Henrissat B."/>
            <person name="Grigoriev I.V."/>
            <person name="Hibbett D."/>
            <person name="Nagy L.G."/>
            <person name="Martin F.M."/>
        </authorList>
    </citation>
    <scope>NUCLEOTIDE SEQUENCE</scope>
    <source>
        <strain evidence="13">BED1</strain>
    </source>
</reference>
<feature type="binding site" evidence="9">
    <location>
        <position position="95"/>
    </location>
    <ligand>
        <name>FAD</name>
        <dbReference type="ChEBI" id="CHEBI:57692"/>
    </ligand>
</feature>
<dbReference type="SUPFAM" id="SSF51905">
    <property type="entry name" value="FAD/NAD(P)-binding domain"/>
    <property type="match status" value="1"/>
</dbReference>
<dbReference type="SUPFAM" id="SSF54373">
    <property type="entry name" value="FAD-linked reductases, C-terminal domain"/>
    <property type="match status" value="1"/>
</dbReference>
<dbReference type="Proteomes" id="UP001194468">
    <property type="component" value="Unassembled WGS sequence"/>
</dbReference>
<feature type="domain" description="Glucose-methanol-choline oxidoreductase N-terminal" evidence="12">
    <location>
        <begin position="279"/>
        <end position="293"/>
    </location>
</feature>
<evidence type="ECO:0000256" key="8">
    <source>
        <dbReference type="PIRSR" id="PIRSR000137-1"/>
    </source>
</evidence>
<evidence type="ECO:0000256" key="3">
    <source>
        <dbReference type="ARBA" id="ARBA00022630"/>
    </source>
</evidence>
<name>A0AAD4GHZ7_BOLED</name>
<dbReference type="PROSITE" id="PS00623">
    <property type="entry name" value="GMC_OXRED_1"/>
    <property type="match status" value="1"/>
</dbReference>
<keyword evidence="5 9" id="KW-0274">FAD</keyword>
<evidence type="ECO:0000256" key="1">
    <source>
        <dbReference type="ARBA" id="ARBA00001974"/>
    </source>
</evidence>
<evidence type="ECO:0000256" key="7">
    <source>
        <dbReference type="ARBA" id="ARBA00023180"/>
    </source>
</evidence>
<evidence type="ECO:0000256" key="10">
    <source>
        <dbReference type="RuleBase" id="RU003968"/>
    </source>
</evidence>
<dbReference type="GO" id="GO:0050660">
    <property type="term" value="F:flavin adenine dinucleotide binding"/>
    <property type="evidence" value="ECO:0007669"/>
    <property type="project" value="InterPro"/>
</dbReference>
<feature type="domain" description="Glucose-methanol-choline oxidoreductase N-terminal" evidence="11">
    <location>
        <begin position="89"/>
        <end position="112"/>
    </location>
</feature>
<dbReference type="EMBL" id="WHUW01000007">
    <property type="protein sequence ID" value="KAF8443688.1"/>
    <property type="molecule type" value="Genomic_DNA"/>
</dbReference>
<proteinExistence type="inferred from homology"/>
<evidence type="ECO:0000313" key="13">
    <source>
        <dbReference type="EMBL" id="KAF8443688.1"/>
    </source>
</evidence>
<keyword evidence="4" id="KW-0732">Signal</keyword>
<dbReference type="Gene3D" id="3.50.50.60">
    <property type="entry name" value="FAD/NAD(P)-binding domain"/>
    <property type="match status" value="1"/>
</dbReference>
<dbReference type="PROSITE" id="PS00624">
    <property type="entry name" value="GMC_OXRED_2"/>
    <property type="match status" value="1"/>
</dbReference>
<keyword evidence="14" id="KW-1185">Reference proteome</keyword>
<feature type="active site" description="Proton acceptor" evidence="8">
    <location>
        <position position="576"/>
    </location>
</feature>
<evidence type="ECO:0000256" key="2">
    <source>
        <dbReference type="ARBA" id="ARBA00010790"/>
    </source>
</evidence>
<comment type="similarity">
    <text evidence="2 10">Belongs to the GMC oxidoreductase family.</text>
</comment>
<feature type="binding site" evidence="9">
    <location>
        <position position="239"/>
    </location>
    <ligand>
        <name>FAD</name>
        <dbReference type="ChEBI" id="CHEBI:57692"/>
    </ligand>
</feature>
<keyword evidence="3 10" id="KW-0285">Flavoprotein</keyword>
<gene>
    <name evidence="13" type="ORF">L210DRAFT_3089554</name>
</gene>
<comment type="cofactor">
    <cofactor evidence="1 9">
        <name>FAD</name>
        <dbReference type="ChEBI" id="CHEBI:57692"/>
    </cofactor>
</comment>
<accession>A0AAD4GHZ7</accession>
<dbReference type="PIRSF" id="PIRSF000137">
    <property type="entry name" value="Alcohol_oxidase"/>
    <property type="match status" value="1"/>
</dbReference>
<feature type="binding site" evidence="9">
    <location>
        <begin position="577"/>
        <end position="578"/>
    </location>
    <ligand>
        <name>FAD</name>
        <dbReference type="ChEBI" id="CHEBI:57692"/>
    </ligand>
</feature>
<evidence type="ECO:0000256" key="9">
    <source>
        <dbReference type="PIRSR" id="PIRSR000137-2"/>
    </source>
</evidence>
<keyword evidence="6" id="KW-0560">Oxidoreductase</keyword>
<dbReference type="Pfam" id="PF00732">
    <property type="entry name" value="GMC_oxred_N"/>
    <property type="match status" value="1"/>
</dbReference>
<dbReference type="InterPro" id="IPR036188">
    <property type="entry name" value="FAD/NAD-bd_sf"/>
</dbReference>
<organism evidence="13 14">
    <name type="scientific">Boletus edulis BED1</name>
    <dbReference type="NCBI Taxonomy" id="1328754"/>
    <lineage>
        <taxon>Eukaryota</taxon>
        <taxon>Fungi</taxon>
        <taxon>Dikarya</taxon>
        <taxon>Basidiomycota</taxon>
        <taxon>Agaricomycotina</taxon>
        <taxon>Agaricomycetes</taxon>
        <taxon>Agaricomycetidae</taxon>
        <taxon>Boletales</taxon>
        <taxon>Boletineae</taxon>
        <taxon>Boletaceae</taxon>
        <taxon>Boletoideae</taxon>
        <taxon>Boletus</taxon>
    </lineage>
</organism>
<protein>
    <submittedName>
        <fullName evidence="13">Alcohol oxidase</fullName>
    </submittedName>
</protein>
<keyword evidence="7" id="KW-0325">Glycoprotein</keyword>
<evidence type="ECO:0000256" key="4">
    <source>
        <dbReference type="ARBA" id="ARBA00022729"/>
    </source>
</evidence>
<dbReference type="Gene3D" id="3.30.560.10">
    <property type="entry name" value="Glucose Oxidase, domain 3"/>
    <property type="match status" value="1"/>
</dbReference>
<dbReference type="PANTHER" id="PTHR11552">
    <property type="entry name" value="GLUCOSE-METHANOL-CHOLINE GMC OXIDOREDUCTASE"/>
    <property type="match status" value="1"/>
</dbReference>
<dbReference type="InterPro" id="IPR007867">
    <property type="entry name" value="GMC_OxRtase_C"/>
</dbReference>
<evidence type="ECO:0000256" key="5">
    <source>
        <dbReference type="ARBA" id="ARBA00022827"/>
    </source>
</evidence>
<feature type="binding site" evidence="9">
    <location>
        <position position="91"/>
    </location>
    <ligand>
        <name>FAD</name>
        <dbReference type="ChEBI" id="CHEBI:57692"/>
    </ligand>
</feature>
<dbReference type="PANTHER" id="PTHR11552:SF201">
    <property type="entry name" value="GLUCOSE-METHANOL-CHOLINE OXIDOREDUCTASE N-TERMINAL DOMAIN-CONTAINING PROTEIN"/>
    <property type="match status" value="1"/>
</dbReference>
<dbReference type="Pfam" id="PF05199">
    <property type="entry name" value="GMC_oxred_C"/>
    <property type="match status" value="1"/>
</dbReference>
<evidence type="ECO:0000256" key="6">
    <source>
        <dbReference type="ARBA" id="ARBA00023002"/>
    </source>
</evidence>
<evidence type="ECO:0000259" key="12">
    <source>
        <dbReference type="PROSITE" id="PS00624"/>
    </source>
</evidence>
<reference evidence="13" key="1">
    <citation type="submission" date="2019-10" db="EMBL/GenBank/DDBJ databases">
        <authorList>
            <consortium name="DOE Joint Genome Institute"/>
            <person name="Kuo A."/>
            <person name="Miyauchi S."/>
            <person name="Kiss E."/>
            <person name="Drula E."/>
            <person name="Kohler A."/>
            <person name="Sanchez-Garcia M."/>
            <person name="Andreopoulos B."/>
            <person name="Barry K.W."/>
            <person name="Bonito G."/>
            <person name="Buee M."/>
            <person name="Carver A."/>
            <person name="Chen C."/>
            <person name="Cichocki N."/>
            <person name="Clum A."/>
            <person name="Culley D."/>
            <person name="Crous P.W."/>
            <person name="Fauchery L."/>
            <person name="Girlanda M."/>
            <person name="Hayes R."/>
            <person name="Keri Z."/>
            <person name="LaButti K."/>
            <person name="Lipzen A."/>
            <person name="Lombard V."/>
            <person name="Magnuson J."/>
            <person name="Maillard F."/>
            <person name="Morin E."/>
            <person name="Murat C."/>
            <person name="Nolan M."/>
            <person name="Ohm R."/>
            <person name="Pangilinan J."/>
            <person name="Pereira M."/>
            <person name="Perotto S."/>
            <person name="Peter M."/>
            <person name="Riley R."/>
            <person name="Sitrit Y."/>
            <person name="Stielow B."/>
            <person name="Szollosi G."/>
            <person name="Zifcakova L."/>
            <person name="Stursova M."/>
            <person name="Spatafora J.W."/>
            <person name="Tedersoo L."/>
            <person name="Vaario L.-M."/>
            <person name="Yamada A."/>
            <person name="Yan M."/>
            <person name="Wang P."/>
            <person name="Xu J."/>
            <person name="Bruns T."/>
            <person name="Baldrian P."/>
            <person name="Vilgalys R."/>
            <person name="Henrissat B."/>
            <person name="Grigoriev I.V."/>
            <person name="Hibbett D."/>
            <person name="Nagy L.G."/>
            <person name="Martin F.M."/>
        </authorList>
    </citation>
    <scope>NUCLEOTIDE SEQUENCE</scope>
    <source>
        <strain evidence="13">BED1</strain>
    </source>
</reference>
<feature type="active site" description="Proton donor" evidence="8">
    <location>
        <position position="533"/>
    </location>
</feature>
<evidence type="ECO:0000259" key="11">
    <source>
        <dbReference type="PROSITE" id="PS00623"/>
    </source>
</evidence>